<keyword evidence="8" id="KW-0472">Membrane</keyword>
<evidence type="ECO:0000259" key="16">
    <source>
        <dbReference type="PROSITE" id="PS50835"/>
    </source>
</evidence>
<keyword evidence="2" id="KW-1003">Cell membrane</keyword>
<dbReference type="Proteomes" id="UP000000539">
    <property type="component" value="Chromosome 4"/>
</dbReference>
<evidence type="ECO:0000256" key="4">
    <source>
        <dbReference type="ARBA" id="ARBA00022729"/>
    </source>
</evidence>
<reference evidence="17" key="3">
    <citation type="submission" date="2025-09" db="UniProtKB">
        <authorList>
            <consortium name="Ensembl"/>
        </authorList>
    </citation>
    <scope>IDENTIFICATION</scope>
    <source>
        <strain evidence="17">broiler</strain>
    </source>
</reference>
<keyword evidence="7" id="KW-1064">Adaptive immunity</keyword>
<keyword evidence="18" id="KW-1185">Reference proteome</keyword>
<dbReference type="GO" id="GO:0007166">
    <property type="term" value="P:cell surface receptor signaling pathway"/>
    <property type="evidence" value="ECO:0000318"/>
    <property type="project" value="GO_Central"/>
</dbReference>
<feature type="region of interest" description="Disordered" evidence="14">
    <location>
        <begin position="197"/>
        <end position="255"/>
    </location>
</feature>
<keyword evidence="12" id="KW-0449">Lipoprotein</keyword>
<dbReference type="GO" id="GO:0009897">
    <property type="term" value="C:external side of plasma membrane"/>
    <property type="evidence" value="ECO:0000318"/>
    <property type="project" value="GO_Central"/>
</dbReference>
<feature type="chain" id="PRO_5036473939" description="Ig-like domain-containing protein" evidence="15">
    <location>
        <begin position="22"/>
        <end position="255"/>
    </location>
</feature>
<comment type="subcellular location">
    <subcellularLocation>
        <location evidence="1">Cell membrane</location>
        <topology evidence="1">Single-pass type I membrane protein</topology>
    </subcellularLocation>
</comment>
<evidence type="ECO:0000256" key="11">
    <source>
        <dbReference type="ARBA" id="ARBA00023180"/>
    </source>
</evidence>
<dbReference type="FunFam" id="2.60.40.10:FF:001514">
    <property type="entry name" value="CD8 alpha chain"/>
    <property type="match status" value="1"/>
</dbReference>
<keyword evidence="5" id="KW-0391">Immunity</keyword>
<evidence type="ECO:0000256" key="2">
    <source>
        <dbReference type="ARBA" id="ARBA00022475"/>
    </source>
</evidence>
<dbReference type="InterPro" id="IPR015468">
    <property type="entry name" value="CD8_asu"/>
</dbReference>
<evidence type="ECO:0000256" key="1">
    <source>
        <dbReference type="ARBA" id="ARBA00004251"/>
    </source>
</evidence>
<dbReference type="InterPro" id="IPR013783">
    <property type="entry name" value="Ig-like_fold"/>
</dbReference>
<dbReference type="GeneTree" id="ENSGT00940000156588"/>
<dbReference type="Gene3D" id="2.60.40.10">
    <property type="entry name" value="Immunoglobulins"/>
    <property type="match status" value="1"/>
</dbReference>
<dbReference type="InterPro" id="IPR036179">
    <property type="entry name" value="Ig-like_dom_sf"/>
</dbReference>
<name>A0A8V0Z212_CHICK</name>
<reference evidence="17" key="2">
    <citation type="submission" date="2025-08" db="UniProtKB">
        <authorList>
            <consortium name="Ensembl"/>
        </authorList>
    </citation>
    <scope>IDENTIFICATION</scope>
    <source>
        <strain evidence="17">broiler</strain>
    </source>
</reference>
<dbReference type="InterPro" id="IPR007110">
    <property type="entry name" value="Ig-like_dom"/>
</dbReference>
<dbReference type="GO" id="GO:0045065">
    <property type="term" value="P:cytotoxic T cell differentiation"/>
    <property type="evidence" value="ECO:0000318"/>
    <property type="project" value="GO_Central"/>
</dbReference>
<keyword evidence="4 15" id="KW-0732">Signal</keyword>
<reference evidence="17" key="1">
    <citation type="submission" date="2020-11" db="EMBL/GenBank/DDBJ databases">
        <title>Gallus gallus (Chicken) genome, bGalGal1, GRCg7b, maternal haplotype autosomes + Z &amp; W.</title>
        <authorList>
            <person name="Warren W."/>
            <person name="Formenti G."/>
            <person name="Fedrigo O."/>
            <person name="Haase B."/>
            <person name="Mountcastle J."/>
            <person name="Balacco J."/>
            <person name="Tracey A."/>
            <person name="Schneider V."/>
            <person name="Okimoto R."/>
            <person name="Cheng H."/>
            <person name="Hawken R."/>
            <person name="Howe K."/>
            <person name="Jarvis E.D."/>
        </authorList>
    </citation>
    <scope>NUCLEOTIDE SEQUENCE [LARGE SCALE GENOMIC DNA]</scope>
    <source>
        <strain evidence="17">Broiler</strain>
    </source>
</reference>
<evidence type="ECO:0000256" key="13">
    <source>
        <dbReference type="ARBA" id="ARBA00023319"/>
    </source>
</evidence>
<evidence type="ECO:0000256" key="8">
    <source>
        <dbReference type="ARBA" id="ARBA00023136"/>
    </source>
</evidence>
<keyword evidence="11" id="KW-0325">Glycoprotein</keyword>
<proteinExistence type="predicted"/>
<evidence type="ECO:0000256" key="9">
    <source>
        <dbReference type="ARBA" id="ARBA00023139"/>
    </source>
</evidence>
<evidence type="ECO:0000313" key="17">
    <source>
        <dbReference type="Ensembl" id="ENSGALP00010024472.1"/>
    </source>
</evidence>
<keyword evidence="3" id="KW-0812">Transmembrane</keyword>
<evidence type="ECO:0000256" key="5">
    <source>
        <dbReference type="ARBA" id="ARBA00022859"/>
    </source>
</evidence>
<dbReference type="AlphaFoldDB" id="A0A8V0Z212"/>
<evidence type="ECO:0000256" key="15">
    <source>
        <dbReference type="SAM" id="SignalP"/>
    </source>
</evidence>
<evidence type="ECO:0000256" key="14">
    <source>
        <dbReference type="SAM" id="MobiDB-lite"/>
    </source>
</evidence>
<protein>
    <recommendedName>
        <fullName evidence="16">Ig-like domain-containing protein</fullName>
    </recommendedName>
</protein>
<dbReference type="PANTHER" id="PTHR10441">
    <property type="entry name" value="CD8 ALPHA CHAIN"/>
    <property type="match status" value="1"/>
</dbReference>
<sequence length="255" mass="27394">MAGSPALLLLLSLGLCEYGSGKEGIQGSSGTVQGSGSGGTAVRYAAGTEPVQTGVAGGTGEGERGGVRQLSGGNHLAEKLGSGHSLKKAAEGLIIQPQKGQRLELNCMRNDDSWKVSWIRLDKSGNIHFILSSYRKNTTTFNGGERTSPHFEASWRVSTSRLVVKSFWAEDEGIYFCVNYVNWVMYFSSGQPAFFPGQQQLHPPRLHPAPLPPSHHTGTAPPHRASRLTPTGPAQTHRWARSPTEPLHRISASQG</sequence>
<accession>A0A8V0Z212</accession>
<evidence type="ECO:0000256" key="3">
    <source>
        <dbReference type="ARBA" id="ARBA00022692"/>
    </source>
</evidence>
<keyword evidence="9" id="KW-0564">Palmitate</keyword>
<dbReference type="GO" id="GO:0002456">
    <property type="term" value="P:T cell mediated immunity"/>
    <property type="evidence" value="ECO:0000318"/>
    <property type="project" value="GO_Central"/>
</dbReference>
<dbReference type="PANTHER" id="PTHR10441:SF2">
    <property type="entry name" value="T-CELL SURFACE GLYCOPROTEIN CD8 ALPHA CHAIN"/>
    <property type="match status" value="1"/>
</dbReference>
<dbReference type="SUPFAM" id="SSF48726">
    <property type="entry name" value="Immunoglobulin"/>
    <property type="match status" value="1"/>
</dbReference>
<keyword evidence="6" id="KW-1133">Transmembrane helix</keyword>
<dbReference type="Ensembl" id="ENSGALT00010041844.1">
    <property type="protein sequence ID" value="ENSGALP00010024472.1"/>
    <property type="gene ID" value="ENSGALG00010017353.1"/>
</dbReference>
<evidence type="ECO:0000313" key="18">
    <source>
        <dbReference type="Proteomes" id="UP000000539"/>
    </source>
</evidence>
<feature type="signal peptide" evidence="15">
    <location>
        <begin position="1"/>
        <end position="21"/>
    </location>
</feature>
<evidence type="ECO:0000256" key="12">
    <source>
        <dbReference type="ARBA" id="ARBA00023288"/>
    </source>
</evidence>
<evidence type="ECO:0000256" key="10">
    <source>
        <dbReference type="ARBA" id="ARBA00023157"/>
    </source>
</evidence>
<feature type="domain" description="Ig-like" evidence="16">
    <location>
        <begin position="99"/>
        <end position="177"/>
    </location>
</feature>
<keyword evidence="13" id="KW-0393">Immunoglobulin domain</keyword>
<dbReference type="PROSITE" id="PS50835">
    <property type="entry name" value="IG_LIKE"/>
    <property type="match status" value="1"/>
</dbReference>
<organism evidence="17 18">
    <name type="scientific">Gallus gallus</name>
    <name type="common">Chicken</name>
    <dbReference type="NCBI Taxonomy" id="9031"/>
    <lineage>
        <taxon>Eukaryota</taxon>
        <taxon>Metazoa</taxon>
        <taxon>Chordata</taxon>
        <taxon>Craniata</taxon>
        <taxon>Vertebrata</taxon>
        <taxon>Euteleostomi</taxon>
        <taxon>Archelosauria</taxon>
        <taxon>Archosauria</taxon>
        <taxon>Dinosauria</taxon>
        <taxon>Saurischia</taxon>
        <taxon>Theropoda</taxon>
        <taxon>Coelurosauria</taxon>
        <taxon>Aves</taxon>
        <taxon>Neognathae</taxon>
        <taxon>Galloanserae</taxon>
        <taxon>Galliformes</taxon>
        <taxon>Phasianidae</taxon>
        <taxon>Phasianinae</taxon>
        <taxon>Gallus</taxon>
    </lineage>
</organism>
<evidence type="ECO:0000256" key="6">
    <source>
        <dbReference type="ARBA" id="ARBA00022989"/>
    </source>
</evidence>
<evidence type="ECO:0000256" key="7">
    <source>
        <dbReference type="ARBA" id="ARBA00023130"/>
    </source>
</evidence>
<keyword evidence="10" id="KW-1015">Disulfide bond</keyword>